<sequence>MLRRSQTGDGMTREPPGSRSAVTGLSSPERKGIPADGFGWAAIITVTARTGRRDSVGVAIVGIWETPRSRSGEMAWSCSRCWSFGEAGREMIRRCWVAETPRRGGP</sequence>
<accession>A0ACB9S2C5</accession>
<evidence type="ECO:0000313" key="2">
    <source>
        <dbReference type="Proteomes" id="UP001057402"/>
    </source>
</evidence>
<dbReference type="EMBL" id="CM042881">
    <property type="protein sequence ID" value="KAI4385239.1"/>
    <property type="molecule type" value="Genomic_DNA"/>
</dbReference>
<gene>
    <name evidence="1" type="ORF">MLD38_003290</name>
</gene>
<dbReference type="Proteomes" id="UP001057402">
    <property type="component" value="Chromosome 2"/>
</dbReference>
<name>A0ACB9S2C5_9MYRT</name>
<keyword evidence="2" id="KW-1185">Reference proteome</keyword>
<evidence type="ECO:0000313" key="1">
    <source>
        <dbReference type="EMBL" id="KAI4385239.1"/>
    </source>
</evidence>
<organism evidence="1 2">
    <name type="scientific">Melastoma candidum</name>
    <dbReference type="NCBI Taxonomy" id="119954"/>
    <lineage>
        <taxon>Eukaryota</taxon>
        <taxon>Viridiplantae</taxon>
        <taxon>Streptophyta</taxon>
        <taxon>Embryophyta</taxon>
        <taxon>Tracheophyta</taxon>
        <taxon>Spermatophyta</taxon>
        <taxon>Magnoliopsida</taxon>
        <taxon>eudicotyledons</taxon>
        <taxon>Gunneridae</taxon>
        <taxon>Pentapetalae</taxon>
        <taxon>rosids</taxon>
        <taxon>malvids</taxon>
        <taxon>Myrtales</taxon>
        <taxon>Melastomataceae</taxon>
        <taxon>Melastomatoideae</taxon>
        <taxon>Melastomateae</taxon>
        <taxon>Melastoma</taxon>
    </lineage>
</organism>
<proteinExistence type="predicted"/>
<reference evidence="2" key="1">
    <citation type="journal article" date="2023" name="Front. Plant Sci.">
        <title>Chromosomal-level genome assembly of Melastoma candidum provides insights into trichome evolution.</title>
        <authorList>
            <person name="Zhong Y."/>
            <person name="Wu W."/>
            <person name="Sun C."/>
            <person name="Zou P."/>
            <person name="Liu Y."/>
            <person name="Dai S."/>
            <person name="Zhou R."/>
        </authorList>
    </citation>
    <scope>NUCLEOTIDE SEQUENCE [LARGE SCALE GENOMIC DNA]</scope>
</reference>
<protein>
    <submittedName>
        <fullName evidence="1">Uncharacterized protein</fullName>
    </submittedName>
</protein>
<comment type="caution">
    <text evidence="1">The sequence shown here is derived from an EMBL/GenBank/DDBJ whole genome shotgun (WGS) entry which is preliminary data.</text>
</comment>